<feature type="compositionally biased region" description="Polar residues" evidence="6">
    <location>
        <begin position="171"/>
        <end position="181"/>
    </location>
</feature>
<protein>
    <recommendedName>
        <fullName evidence="7">AP2/ERF domain-containing protein</fullName>
    </recommendedName>
</protein>
<dbReference type="EMBL" id="CM017328">
    <property type="protein sequence ID" value="KAE8124945.1"/>
    <property type="molecule type" value="Genomic_DNA"/>
</dbReference>
<dbReference type="InterPro" id="IPR016177">
    <property type="entry name" value="DNA-bd_dom_sf"/>
</dbReference>
<dbReference type="Proteomes" id="UP000327013">
    <property type="component" value="Chromosome 8"/>
</dbReference>
<evidence type="ECO:0000256" key="3">
    <source>
        <dbReference type="ARBA" id="ARBA00023125"/>
    </source>
</evidence>
<proteinExistence type="predicted"/>
<keyword evidence="4" id="KW-0804">Transcription</keyword>
<dbReference type="OrthoDB" id="1276482at2759"/>
<dbReference type="PANTHER" id="PTHR31194:SF187">
    <property type="entry name" value="ETHYLENE-RESPONSIVE TRANSCRIPTION FACTOR ERF118-LIKE"/>
    <property type="match status" value="1"/>
</dbReference>
<evidence type="ECO:0000313" key="8">
    <source>
        <dbReference type="EMBL" id="KAE8124945.1"/>
    </source>
</evidence>
<dbReference type="Gene3D" id="3.30.730.10">
    <property type="entry name" value="AP2/ERF domain"/>
    <property type="match status" value="1"/>
</dbReference>
<evidence type="ECO:0000256" key="5">
    <source>
        <dbReference type="ARBA" id="ARBA00023242"/>
    </source>
</evidence>
<dbReference type="PROSITE" id="PS51032">
    <property type="entry name" value="AP2_ERF"/>
    <property type="match status" value="1"/>
</dbReference>
<gene>
    <name evidence="8" type="ORF">FH972_019784</name>
</gene>
<dbReference type="CDD" id="cd00018">
    <property type="entry name" value="AP2"/>
    <property type="match status" value="1"/>
</dbReference>
<feature type="domain" description="AP2/ERF" evidence="7">
    <location>
        <begin position="96"/>
        <end position="156"/>
    </location>
</feature>
<feature type="region of interest" description="Disordered" evidence="6">
    <location>
        <begin position="171"/>
        <end position="195"/>
    </location>
</feature>
<dbReference type="PRINTS" id="PR00367">
    <property type="entry name" value="ETHRSPELEMNT"/>
</dbReference>
<keyword evidence="5" id="KW-0539">Nucleus</keyword>
<evidence type="ECO:0000256" key="4">
    <source>
        <dbReference type="ARBA" id="ARBA00023163"/>
    </source>
</evidence>
<dbReference type="PANTHER" id="PTHR31194">
    <property type="entry name" value="SHN SHINE , DNA BINDING / TRANSCRIPTION FACTOR"/>
    <property type="match status" value="1"/>
</dbReference>
<evidence type="ECO:0000256" key="2">
    <source>
        <dbReference type="ARBA" id="ARBA00023015"/>
    </source>
</evidence>
<dbReference type="AlphaFoldDB" id="A0A5N6RRH5"/>
<evidence type="ECO:0000256" key="1">
    <source>
        <dbReference type="ARBA" id="ARBA00004123"/>
    </source>
</evidence>
<dbReference type="GO" id="GO:0003677">
    <property type="term" value="F:DNA binding"/>
    <property type="evidence" value="ECO:0007669"/>
    <property type="project" value="UniProtKB-KW"/>
</dbReference>
<name>A0A5N6RRH5_9ROSI</name>
<reference evidence="8 9" key="1">
    <citation type="submission" date="2019-06" db="EMBL/GenBank/DDBJ databases">
        <title>A chromosomal-level reference genome of Carpinus fangiana (Coryloideae, Betulaceae).</title>
        <authorList>
            <person name="Yang X."/>
            <person name="Wang Z."/>
            <person name="Zhang L."/>
            <person name="Hao G."/>
            <person name="Liu J."/>
            <person name="Yang Y."/>
        </authorList>
    </citation>
    <scope>NUCLEOTIDE SEQUENCE [LARGE SCALE GENOMIC DNA]</scope>
    <source>
        <strain evidence="8">Cfa_2016G</strain>
        <tissue evidence="8">Leaf</tissue>
    </source>
</reference>
<accession>A0A5N6RRH5</accession>
<dbReference type="GO" id="GO:0005634">
    <property type="term" value="C:nucleus"/>
    <property type="evidence" value="ECO:0007669"/>
    <property type="project" value="UniProtKB-SubCell"/>
</dbReference>
<keyword evidence="3" id="KW-0238">DNA-binding</keyword>
<dbReference type="InterPro" id="IPR001471">
    <property type="entry name" value="AP2/ERF_dom"/>
</dbReference>
<evidence type="ECO:0000256" key="6">
    <source>
        <dbReference type="SAM" id="MobiDB-lite"/>
    </source>
</evidence>
<keyword evidence="9" id="KW-1185">Reference proteome</keyword>
<sequence length="279" mass="31616">MIMRSSENTRKIRIVVHDPYATDSSSDDDDEEHEFKKEKGKVSKRFVKEILLPSFRYDSFADTNSPQPSNETKISITSMVSDNEEVCKKVRRSSSAYKGVRRRKWGKYIAEIRDPIQGRRLWLGTYNTEEEAARVYKKKKLELESLRSVEKNKNSPPVDSTAMLVDTQNPFHRPSPSSVLDVSTPAPVKEEGNAEPIREEVVKESVAAAPLEMATIVQPLEIREMVPGYDYSVLGDDFDRIFNDIDGDGMYGVEYGEAGGLPSLDGDFSDQDFSWIEET</sequence>
<organism evidence="8 9">
    <name type="scientific">Carpinus fangiana</name>
    <dbReference type="NCBI Taxonomy" id="176857"/>
    <lineage>
        <taxon>Eukaryota</taxon>
        <taxon>Viridiplantae</taxon>
        <taxon>Streptophyta</taxon>
        <taxon>Embryophyta</taxon>
        <taxon>Tracheophyta</taxon>
        <taxon>Spermatophyta</taxon>
        <taxon>Magnoliopsida</taxon>
        <taxon>eudicotyledons</taxon>
        <taxon>Gunneridae</taxon>
        <taxon>Pentapetalae</taxon>
        <taxon>rosids</taxon>
        <taxon>fabids</taxon>
        <taxon>Fagales</taxon>
        <taxon>Betulaceae</taxon>
        <taxon>Carpinus</taxon>
    </lineage>
</organism>
<dbReference type="InterPro" id="IPR036955">
    <property type="entry name" value="AP2/ERF_dom_sf"/>
</dbReference>
<evidence type="ECO:0000313" key="9">
    <source>
        <dbReference type="Proteomes" id="UP000327013"/>
    </source>
</evidence>
<keyword evidence="2" id="KW-0805">Transcription regulation</keyword>
<dbReference type="Pfam" id="PF00847">
    <property type="entry name" value="AP2"/>
    <property type="match status" value="1"/>
</dbReference>
<feature type="region of interest" description="Disordered" evidence="6">
    <location>
        <begin position="1"/>
        <end position="38"/>
    </location>
</feature>
<dbReference type="SUPFAM" id="SSF54171">
    <property type="entry name" value="DNA-binding domain"/>
    <property type="match status" value="1"/>
</dbReference>
<comment type="subcellular location">
    <subcellularLocation>
        <location evidence="1">Nucleus</location>
    </subcellularLocation>
</comment>
<dbReference type="GO" id="GO:0003700">
    <property type="term" value="F:DNA-binding transcription factor activity"/>
    <property type="evidence" value="ECO:0007669"/>
    <property type="project" value="InterPro"/>
</dbReference>
<dbReference type="SMART" id="SM00380">
    <property type="entry name" value="AP2"/>
    <property type="match status" value="1"/>
</dbReference>
<dbReference type="InterPro" id="IPR050913">
    <property type="entry name" value="AP2/ERF_ERF"/>
</dbReference>
<evidence type="ECO:0000259" key="7">
    <source>
        <dbReference type="PROSITE" id="PS51032"/>
    </source>
</evidence>